<evidence type="ECO:0000313" key="9">
    <source>
        <dbReference type="Proteomes" id="UP000027730"/>
    </source>
</evidence>
<dbReference type="SUPFAM" id="SSF69000">
    <property type="entry name" value="FAD-dependent thiol oxidase"/>
    <property type="match status" value="1"/>
</dbReference>
<proteinExistence type="predicted"/>
<protein>
    <recommendedName>
        <fullName evidence="6">Sulfhydryl oxidase</fullName>
        <ecNumber evidence="6">1.8.3.2</ecNumber>
    </recommendedName>
</protein>
<dbReference type="GO" id="GO:0005739">
    <property type="term" value="C:mitochondrion"/>
    <property type="evidence" value="ECO:0007669"/>
    <property type="project" value="TreeGrafter"/>
</dbReference>
<comment type="catalytic activity">
    <reaction evidence="6">
        <text>2 R'C(R)SH + O2 = R'C(R)S-S(R)CR' + H2O2</text>
        <dbReference type="Rhea" id="RHEA:17357"/>
        <dbReference type="ChEBI" id="CHEBI:15379"/>
        <dbReference type="ChEBI" id="CHEBI:16240"/>
        <dbReference type="ChEBI" id="CHEBI:16520"/>
        <dbReference type="ChEBI" id="CHEBI:17412"/>
        <dbReference type="EC" id="1.8.3.2"/>
    </reaction>
</comment>
<reference evidence="8 9" key="1">
    <citation type="journal article" date="2014" name="BMC Genomics">
        <title>Genome sequencing of four Aureobasidium pullulans varieties: biotechnological potential, stress tolerance, and description of new species.</title>
        <authorList>
            <person name="Gostin Ar C."/>
            <person name="Ohm R.A."/>
            <person name="Kogej T."/>
            <person name="Sonjak S."/>
            <person name="Turk M."/>
            <person name="Zajc J."/>
            <person name="Zalar P."/>
            <person name="Grube M."/>
            <person name="Sun H."/>
            <person name="Han J."/>
            <person name="Sharma A."/>
            <person name="Chiniquy J."/>
            <person name="Ngan C.Y."/>
            <person name="Lipzen A."/>
            <person name="Barry K."/>
            <person name="Grigoriev I.V."/>
            <person name="Gunde-Cimerman N."/>
        </authorList>
    </citation>
    <scope>NUCLEOTIDE SEQUENCE [LARGE SCALE GENOMIC DNA]</scope>
    <source>
        <strain evidence="8 9">CBS 147.97</strain>
    </source>
</reference>
<evidence type="ECO:0000259" key="7">
    <source>
        <dbReference type="PROSITE" id="PS51324"/>
    </source>
</evidence>
<gene>
    <name evidence="8" type="ORF">M436DRAFT_13104</name>
</gene>
<dbReference type="STRING" id="1043004.A0A074WXF5"/>
<dbReference type="Gene3D" id="1.20.120.310">
    <property type="entry name" value="ERV/ALR sulfhydryl oxidase domain"/>
    <property type="match status" value="1"/>
</dbReference>
<dbReference type="GO" id="GO:0050660">
    <property type="term" value="F:flavin adenine dinucleotide binding"/>
    <property type="evidence" value="ECO:0007669"/>
    <property type="project" value="TreeGrafter"/>
</dbReference>
<dbReference type="InterPro" id="IPR017905">
    <property type="entry name" value="ERV/ALR_sulphydryl_oxidase"/>
</dbReference>
<dbReference type="PROSITE" id="PS51324">
    <property type="entry name" value="ERV_ALR"/>
    <property type="match status" value="1"/>
</dbReference>
<dbReference type="EC" id="1.8.3.2" evidence="6"/>
<evidence type="ECO:0000313" key="8">
    <source>
        <dbReference type="EMBL" id="KEQ77873.1"/>
    </source>
</evidence>
<dbReference type="AlphaFoldDB" id="A0A074WXF5"/>
<feature type="non-terminal residue" evidence="8">
    <location>
        <position position="1"/>
    </location>
</feature>
<evidence type="ECO:0000256" key="3">
    <source>
        <dbReference type="ARBA" id="ARBA00022827"/>
    </source>
</evidence>
<evidence type="ECO:0000256" key="1">
    <source>
        <dbReference type="ARBA" id="ARBA00001974"/>
    </source>
</evidence>
<dbReference type="EMBL" id="KL584702">
    <property type="protein sequence ID" value="KEQ77873.1"/>
    <property type="molecule type" value="Genomic_DNA"/>
</dbReference>
<dbReference type="RefSeq" id="XP_013431487.1">
    <property type="nucleotide sequence ID" value="XM_013576033.1"/>
</dbReference>
<dbReference type="HOGENOM" id="CLU_070631_3_1_1"/>
<dbReference type="Pfam" id="PF04777">
    <property type="entry name" value="Evr1_Alr"/>
    <property type="match status" value="1"/>
</dbReference>
<dbReference type="PANTHER" id="PTHR12645:SF1">
    <property type="entry name" value="FAD-LINKED SULFHYDRYL OXIDASE ERV2"/>
    <property type="match status" value="1"/>
</dbReference>
<dbReference type="Proteomes" id="UP000027730">
    <property type="component" value="Unassembled WGS sequence"/>
</dbReference>
<dbReference type="OrthoDB" id="59470at2759"/>
<name>A0A074WXF5_9PEZI</name>
<keyword evidence="4 6" id="KW-0560">Oxidoreductase</keyword>
<keyword evidence="2 6" id="KW-0285">Flavoprotein</keyword>
<evidence type="ECO:0000256" key="4">
    <source>
        <dbReference type="ARBA" id="ARBA00023002"/>
    </source>
</evidence>
<feature type="non-terminal residue" evidence="8">
    <location>
        <position position="140"/>
    </location>
</feature>
<keyword evidence="3 6" id="KW-0274">FAD</keyword>
<keyword evidence="9" id="KW-1185">Reference proteome</keyword>
<evidence type="ECO:0000256" key="5">
    <source>
        <dbReference type="ARBA" id="ARBA00023157"/>
    </source>
</evidence>
<dbReference type="InterPro" id="IPR039799">
    <property type="entry name" value="ALR/ERV"/>
</dbReference>
<keyword evidence="5" id="KW-1015">Disulfide bond</keyword>
<feature type="domain" description="ERV/ALR sulfhydryl oxidase" evidence="7">
    <location>
        <begin position="17"/>
        <end position="117"/>
    </location>
</feature>
<comment type="cofactor">
    <cofactor evidence="1 6">
        <name>FAD</name>
        <dbReference type="ChEBI" id="CHEBI:57692"/>
    </cofactor>
</comment>
<dbReference type="GO" id="GO:0016971">
    <property type="term" value="F:flavin-dependent sulfhydryl oxidase activity"/>
    <property type="evidence" value="ECO:0007669"/>
    <property type="project" value="InterPro"/>
</dbReference>
<sequence length="140" mass="15384">IDESTLSGHVIAPKLGNETAKAELGRAAWKLFHTTFARFPDKPTAEESSALNAYIHLFQRLYPCGECAGHFRTILDKFPPQVTSRSAAAAWGCHVHNEVNKSLKKEIFDCSNIGDFYDCGCADGEAPEGGDRKEVTQARK</sequence>
<dbReference type="FunFam" id="1.20.120.310:FF:000002">
    <property type="entry name" value="Sulfhydryl oxidase"/>
    <property type="match status" value="1"/>
</dbReference>
<dbReference type="InterPro" id="IPR036774">
    <property type="entry name" value="ERV/ALR_sulphydryl_oxid_sf"/>
</dbReference>
<dbReference type="PANTHER" id="PTHR12645">
    <property type="entry name" value="ALR/ERV"/>
    <property type="match status" value="1"/>
</dbReference>
<evidence type="ECO:0000256" key="6">
    <source>
        <dbReference type="RuleBase" id="RU371123"/>
    </source>
</evidence>
<evidence type="ECO:0000256" key="2">
    <source>
        <dbReference type="ARBA" id="ARBA00022630"/>
    </source>
</evidence>
<accession>A0A074WXF5</accession>
<dbReference type="GeneID" id="25407758"/>
<organism evidence="8 9">
    <name type="scientific">Aureobasidium namibiae CBS 147.97</name>
    <dbReference type="NCBI Taxonomy" id="1043004"/>
    <lineage>
        <taxon>Eukaryota</taxon>
        <taxon>Fungi</taxon>
        <taxon>Dikarya</taxon>
        <taxon>Ascomycota</taxon>
        <taxon>Pezizomycotina</taxon>
        <taxon>Dothideomycetes</taxon>
        <taxon>Dothideomycetidae</taxon>
        <taxon>Dothideales</taxon>
        <taxon>Saccotheciaceae</taxon>
        <taxon>Aureobasidium</taxon>
    </lineage>
</organism>